<keyword evidence="2" id="KW-0479">Metal-binding</keyword>
<dbReference type="PANTHER" id="PTHR21266">
    <property type="entry name" value="IRON-SULFUR DOMAIN CONTAINING PROTEIN"/>
    <property type="match status" value="1"/>
</dbReference>
<protein>
    <submittedName>
        <fullName evidence="8">Phthalate 4,5-dioxygenase</fullName>
    </submittedName>
</protein>
<dbReference type="Pfam" id="PF00355">
    <property type="entry name" value="Rieske"/>
    <property type="match status" value="1"/>
</dbReference>
<name>K0DNR2_9BURK</name>
<dbReference type="eggNOG" id="COG4638">
    <property type="taxonomic scope" value="Bacteria"/>
</dbReference>
<evidence type="ECO:0000256" key="2">
    <source>
        <dbReference type="ARBA" id="ARBA00022723"/>
    </source>
</evidence>
<dbReference type="Proteomes" id="UP000010105">
    <property type="component" value="Chromosome 1"/>
</dbReference>
<dbReference type="PROSITE" id="PS51296">
    <property type="entry name" value="RIESKE"/>
    <property type="match status" value="1"/>
</dbReference>
<dbReference type="Gene3D" id="3.90.380.10">
    <property type="entry name" value="Naphthalene 1,2-dioxygenase Alpha Subunit, Chain A, domain 1"/>
    <property type="match status" value="1"/>
</dbReference>
<evidence type="ECO:0000256" key="4">
    <source>
        <dbReference type="ARBA" id="ARBA00023004"/>
    </source>
</evidence>
<dbReference type="InterPro" id="IPR045623">
    <property type="entry name" value="LigXa_C"/>
</dbReference>
<dbReference type="AlphaFoldDB" id="K0DNR2"/>
<organism evidence="8 9">
    <name type="scientific">Paraburkholderia phenoliruptrix BR3459a</name>
    <dbReference type="NCBI Taxonomy" id="1229205"/>
    <lineage>
        <taxon>Bacteria</taxon>
        <taxon>Pseudomonadati</taxon>
        <taxon>Pseudomonadota</taxon>
        <taxon>Betaproteobacteria</taxon>
        <taxon>Burkholderiales</taxon>
        <taxon>Burkholderiaceae</taxon>
        <taxon>Paraburkholderia</taxon>
    </lineage>
</organism>
<feature type="domain" description="Rieske" evidence="7">
    <location>
        <begin position="76"/>
        <end position="181"/>
    </location>
</feature>
<keyword evidence="4" id="KW-0408">Iron</keyword>
<dbReference type="GO" id="GO:0046872">
    <property type="term" value="F:metal ion binding"/>
    <property type="evidence" value="ECO:0007669"/>
    <property type="project" value="UniProtKB-KW"/>
</dbReference>
<evidence type="ECO:0000256" key="6">
    <source>
        <dbReference type="SAM" id="MobiDB-lite"/>
    </source>
</evidence>
<feature type="region of interest" description="Disordered" evidence="6">
    <location>
        <begin position="1"/>
        <end position="20"/>
    </location>
</feature>
<gene>
    <name evidence="8" type="ORF">BUPH_02685</name>
</gene>
<dbReference type="EMBL" id="CP003863">
    <property type="protein sequence ID" value="AFT86257.1"/>
    <property type="molecule type" value="Genomic_DNA"/>
</dbReference>
<dbReference type="SUPFAM" id="SSF55961">
    <property type="entry name" value="Bet v1-like"/>
    <property type="match status" value="1"/>
</dbReference>
<keyword evidence="1" id="KW-0001">2Fe-2S</keyword>
<dbReference type="HOGENOM" id="CLU_039484_2_1_4"/>
<keyword evidence="5" id="KW-0411">Iron-sulfur</keyword>
<evidence type="ECO:0000256" key="1">
    <source>
        <dbReference type="ARBA" id="ARBA00022714"/>
    </source>
</evidence>
<dbReference type="PATRIC" id="fig|1229205.11.peg.2447"/>
<evidence type="ECO:0000256" key="3">
    <source>
        <dbReference type="ARBA" id="ARBA00023002"/>
    </source>
</evidence>
<dbReference type="InterPro" id="IPR036922">
    <property type="entry name" value="Rieske_2Fe-2S_sf"/>
</dbReference>
<reference evidence="8 9" key="1">
    <citation type="journal article" date="2012" name="J. Bacteriol.">
        <title>Complete Genome Sequence of Burkholderia phenoliruptrix BR3459a (CLA1), a Heat-Tolerant, Nitrogen-Fixing Symbiont of Mimosa flocculosa.</title>
        <authorList>
            <person name="de Oliveira Cunha C."/>
            <person name="Goda Zuleta L.F."/>
            <person name="Paula de Almeida L.G."/>
            <person name="Prioli Ciapina L."/>
            <person name="Lustrino Borges W."/>
            <person name="Pitard R.M."/>
            <person name="Baldani J.I."/>
            <person name="Straliotto R."/>
            <person name="de Faria S.M."/>
            <person name="Hungria M."/>
            <person name="Sousa Cavada B."/>
            <person name="Mercante F.M."/>
            <person name="Ribeiro de Vasconcelos A.T."/>
        </authorList>
    </citation>
    <scope>NUCLEOTIDE SEQUENCE [LARGE SCALE GENOMIC DNA]</scope>
    <source>
        <strain evidence="8 9">BR3459a</strain>
    </source>
</reference>
<dbReference type="InterPro" id="IPR017941">
    <property type="entry name" value="Rieske_2Fe-2S"/>
</dbReference>
<keyword evidence="3" id="KW-0560">Oxidoreductase</keyword>
<evidence type="ECO:0000256" key="5">
    <source>
        <dbReference type="ARBA" id="ARBA00023014"/>
    </source>
</evidence>
<dbReference type="CDD" id="cd03479">
    <property type="entry name" value="Rieske_RO_Alpha_PhDO_like"/>
    <property type="match status" value="1"/>
</dbReference>
<evidence type="ECO:0000259" key="7">
    <source>
        <dbReference type="PROSITE" id="PS51296"/>
    </source>
</evidence>
<dbReference type="Pfam" id="PF19301">
    <property type="entry name" value="LigXa_C"/>
    <property type="match status" value="1"/>
</dbReference>
<dbReference type="STRING" id="1229205.BUPH_02685"/>
<dbReference type="SUPFAM" id="SSF50022">
    <property type="entry name" value="ISP domain"/>
    <property type="match status" value="1"/>
</dbReference>
<sequence>MVKSNRLTSPDLGTGHHRPQSDIGGWSVAHLIKGDFMNVPTQPVVFKPNSRGADRYQYLTQTDAGTPTGELMRRYWQPVALIDSLPPGAAPQPIRILGEDLVLFRDDKDRVGLIDRKCAHRCTDLALGRVEDGGIRCPYHGWLFDVEGRCLSQPAEASATAKDRIRMKSYPLHEAAGAFWAYMGPGEPPLFPNYPALAGGAEHCYTTRWFGDCNWLQASEGNIDPVHTSYLHQLELSSDDMKARWGVFSNQSRPELAVEDTRFGVRLYTLRKIDGTERSSIRITNFVMPNACAVGGFEGYLGEGGLTMLWDVPIDDQHHWRWEFIFHRSGKLNKASLEAQYQSEKEEGDRMRRKWEDLYSQDRESMKGKAYLGLGECFSVHDIAITQSQGTIHQQADEHLSSSDIAIVRARRMLDEAARVVAEGGDPRGVVRTDADNDFRDMVVVTGEVENGDSKEAYCARFTESPDLFRPQ</sequence>
<proteinExistence type="predicted"/>
<evidence type="ECO:0000313" key="8">
    <source>
        <dbReference type="EMBL" id="AFT86257.1"/>
    </source>
</evidence>
<evidence type="ECO:0000313" key="9">
    <source>
        <dbReference type="Proteomes" id="UP000010105"/>
    </source>
</evidence>
<keyword evidence="8" id="KW-0223">Dioxygenase</keyword>
<dbReference type="InterPro" id="IPR050584">
    <property type="entry name" value="Cholesterol_7-desaturase"/>
</dbReference>
<dbReference type="GO" id="GO:0051213">
    <property type="term" value="F:dioxygenase activity"/>
    <property type="evidence" value="ECO:0007669"/>
    <property type="project" value="UniProtKB-KW"/>
</dbReference>
<dbReference type="GO" id="GO:0051537">
    <property type="term" value="F:2 iron, 2 sulfur cluster binding"/>
    <property type="evidence" value="ECO:0007669"/>
    <property type="project" value="UniProtKB-KW"/>
</dbReference>
<dbReference type="PANTHER" id="PTHR21266:SF59">
    <property type="entry name" value="BLR4922 PROTEIN"/>
    <property type="match status" value="1"/>
</dbReference>
<dbReference type="KEGG" id="bpx:BUPH_02685"/>
<accession>K0DNR2</accession>
<dbReference type="Gene3D" id="2.102.10.10">
    <property type="entry name" value="Rieske [2Fe-2S] iron-sulphur domain"/>
    <property type="match status" value="1"/>
</dbReference>